<accession>A0A381ZF09</accession>
<protein>
    <recommendedName>
        <fullName evidence="3">Asp/Glu racemase</fullName>
    </recommendedName>
</protein>
<dbReference type="AlphaFoldDB" id="A0A381ZF09"/>
<dbReference type="EMBL" id="UINC01021091">
    <property type="protein sequence ID" value="SVA87908.1"/>
    <property type="molecule type" value="Genomic_DNA"/>
</dbReference>
<gene>
    <name evidence="2" type="ORF">METZ01_LOCUS140762</name>
</gene>
<reference evidence="2" key="1">
    <citation type="submission" date="2018-05" db="EMBL/GenBank/DDBJ databases">
        <authorList>
            <person name="Lanie J.A."/>
            <person name="Ng W.-L."/>
            <person name="Kazmierczak K.M."/>
            <person name="Andrzejewski T.M."/>
            <person name="Davidsen T.M."/>
            <person name="Wayne K.J."/>
            <person name="Tettelin H."/>
            <person name="Glass J.I."/>
            <person name="Rusch D."/>
            <person name="Podicherti R."/>
            <person name="Tsui H.-C.T."/>
            <person name="Winkler M.E."/>
        </authorList>
    </citation>
    <scope>NUCLEOTIDE SEQUENCE</scope>
</reference>
<organism evidence="2">
    <name type="scientific">marine metagenome</name>
    <dbReference type="NCBI Taxonomy" id="408172"/>
    <lineage>
        <taxon>unclassified sequences</taxon>
        <taxon>metagenomes</taxon>
        <taxon>ecological metagenomes</taxon>
    </lineage>
</organism>
<evidence type="ECO:0008006" key="3">
    <source>
        <dbReference type="Google" id="ProtNLM"/>
    </source>
</evidence>
<name>A0A381ZF09_9ZZZZ</name>
<evidence type="ECO:0000313" key="2">
    <source>
        <dbReference type="EMBL" id="SVA87908.1"/>
    </source>
</evidence>
<dbReference type="PANTHER" id="PTHR28047">
    <property type="entry name" value="PROTEIN DCG1"/>
    <property type="match status" value="1"/>
</dbReference>
<dbReference type="PANTHER" id="PTHR28047:SF5">
    <property type="entry name" value="PROTEIN DCG1"/>
    <property type="match status" value="1"/>
</dbReference>
<comment type="similarity">
    <text evidence="1">Belongs to the HyuE racemase family.</text>
</comment>
<dbReference type="GO" id="GO:0047661">
    <property type="term" value="F:amino-acid racemase activity"/>
    <property type="evidence" value="ECO:0007669"/>
    <property type="project" value="InterPro"/>
</dbReference>
<sequence length="222" mass="23039">MSTQEPNGRIVVINPNSSEAVTASIDDALNPLRSADGPDIDCLTLAEGPPGIETQCHVDGVVGPMCEMIRREDARADAFVVACFSDPGLHSAREVASCPVFGIAESAYSTALNFGEAFGVIAILPGSVVRQQRYVRQLGLSGRYAASLPLGTGVAGLEGDETGDRLIEVGRVLISEHSADVLILGCAGMARFRSQVARALGVPVIDPSQAAVVQAVAAVRLA</sequence>
<dbReference type="Pfam" id="PF01177">
    <property type="entry name" value="Asp_Glu_race"/>
    <property type="match status" value="1"/>
</dbReference>
<dbReference type="InterPro" id="IPR052186">
    <property type="entry name" value="Hydantoin_racemase-like"/>
</dbReference>
<dbReference type="InterPro" id="IPR015942">
    <property type="entry name" value="Asp/Glu/hydantoin_racemase"/>
</dbReference>
<dbReference type="InterPro" id="IPR053714">
    <property type="entry name" value="Iso_Racemase_Enz_sf"/>
</dbReference>
<proteinExistence type="inferred from homology"/>
<evidence type="ECO:0000256" key="1">
    <source>
        <dbReference type="ARBA" id="ARBA00038414"/>
    </source>
</evidence>
<dbReference type="Gene3D" id="3.40.50.12500">
    <property type="match status" value="1"/>
</dbReference>